<reference evidence="1 2" key="1">
    <citation type="submission" date="2013-11" db="EMBL/GenBank/DDBJ databases">
        <title>Single cell genomics of uncultured Tannerella BU063 (oral taxon 286).</title>
        <authorList>
            <person name="Beall C.J."/>
            <person name="Campbell A.G."/>
            <person name="Griffen A.L."/>
            <person name="Podar M."/>
            <person name="Leys E.J."/>
        </authorList>
    </citation>
    <scope>NUCLEOTIDE SEQUENCE [LARGE SCALE GENOMIC DNA]</scope>
    <source>
        <strain evidence="1">Cell 8/11</strain>
    </source>
</reference>
<sequence length="42" mass="4374">MRTPTAGGASGMPAKLAGYLANFPVPAGEARSEKMTYTTIEE</sequence>
<proteinExistence type="predicted"/>
<protein>
    <submittedName>
        <fullName evidence="1">Uncharacterized protein</fullName>
    </submittedName>
</protein>
<dbReference type="AlphaFoldDB" id="W2D1W0"/>
<gene>
    <name evidence="1" type="ORF">T235_07425</name>
</gene>
<dbReference type="EMBL" id="AYYF01001066">
    <property type="protein sequence ID" value="ETK12776.1"/>
    <property type="molecule type" value="Genomic_DNA"/>
</dbReference>
<accession>W2D1W0</accession>
<evidence type="ECO:0000313" key="1">
    <source>
        <dbReference type="EMBL" id="ETK12776.1"/>
    </source>
</evidence>
<dbReference type="Proteomes" id="UP000034980">
    <property type="component" value="Unassembled WGS sequence"/>
</dbReference>
<organism evidence="1 2">
    <name type="scientific">Tannerella sp. oral taxon BU063 isolate Cell 8/11</name>
    <dbReference type="NCBI Taxonomy" id="1411915"/>
    <lineage>
        <taxon>Bacteria</taxon>
        <taxon>Pseudomonadati</taxon>
        <taxon>Bacteroidota</taxon>
        <taxon>Bacteroidia</taxon>
        <taxon>Bacteroidales</taxon>
        <taxon>Tannerellaceae</taxon>
        <taxon>Tannerella</taxon>
    </lineage>
</organism>
<comment type="caution">
    <text evidence="1">The sequence shown here is derived from an EMBL/GenBank/DDBJ whole genome shotgun (WGS) entry which is preliminary data.</text>
</comment>
<evidence type="ECO:0000313" key="2">
    <source>
        <dbReference type="Proteomes" id="UP000034980"/>
    </source>
</evidence>
<name>W2D1W0_9BACT</name>